<sequence>MAQNNNRRLKIVAGADSFGGPLKDSLVNHLRSLSIDVEDLGTSDKYYSIGEEIGRRVSTTASSDTETRGLVACGTGVGVSIFANKFPGVYAATCLTPGDALNSRSINNSNVLAVSGMSTSPESAVEILDTWLNTPFKSPCPASDSKPWPTEIDSFLENSISEMSKIGEGGPEPKNKDTFSSCAICWLNSRNKDKPEGDFNPGYVCFHKESPSIGTKWFIGGSPNCKTRNTQSHNHLITTVLVKVLNLHSNKDASLRLNNFLTVVTGSNVHKKYSSWDEFYIAWVGRWEIGLARSCEFGVECIDGESKAMWEN</sequence>
<reference evidence="1" key="1">
    <citation type="submission" date="2022-02" db="EMBL/GenBank/DDBJ databases">
        <title>Plant Genome Project.</title>
        <authorList>
            <person name="Zhang R.-G."/>
        </authorList>
    </citation>
    <scope>NUCLEOTIDE SEQUENCE</scope>
    <source>
        <strain evidence="1">AT1</strain>
    </source>
</reference>
<comment type="caution">
    <text evidence="1">The sequence shown here is derived from an EMBL/GenBank/DDBJ whole genome shotgun (WGS) entry which is preliminary data.</text>
</comment>
<organism evidence="1 2">
    <name type="scientific">Rhododendron molle</name>
    <name type="common">Chinese azalea</name>
    <name type="synonym">Azalea mollis</name>
    <dbReference type="NCBI Taxonomy" id="49168"/>
    <lineage>
        <taxon>Eukaryota</taxon>
        <taxon>Viridiplantae</taxon>
        <taxon>Streptophyta</taxon>
        <taxon>Embryophyta</taxon>
        <taxon>Tracheophyta</taxon>
        <taxon>Spermatophyta</taxon>
        <taxon>Magnoliopsida</taxon>
        <taxon>eudicotyledons</taxon>
        <taxon>Gunneridae</taxon>
        <taxon>Pentapetalae</taxon>
        <taxon>asterids</taxon>
        <taxon>Ericales</taxon>
        <taxon>Ericaceae</taxon>
        <taxon>Ericoideae</taxon>
        <taxon>Rhodoreae</taxon>
        <taxon>Rhododendron</taxon>
    </lineage>
</organism>
<dbReference type="Proteomes" id="UP001062846">
    <property type="component" value="Chromosome 7"/>
</dbReference>
<name>A0ACC0N244_RHOML</name>
<evidence type="ECO:0000313" key="1">
    <source>
        <dbReference type="EMBL" id="KAI8546921.1"/>
    </source>
</evidence>
<evidence type="ECO:0000313" key="2">
    <source>
        <dbReference type="Proteomes" id="UP001062846"/>
    </source>
</evidence>
<protein>
    <submittedName>
        <fullName evidence="1">Uncharacterized protein</fullName>
    </submittedName>
</protein>
<proteinExistence type="predicted"/>
<dbReference type="EMBL" id="CM046394">
    <property type="protein sequence ID" value="KAI8546921.1"/>
    <property type="molecule type" value="Genomic_DNA"/>
</dbReference>
<keyword evidence="2" id="KW-1185">Reference proteome</keyword>
<gene>
    <name evidence="1" type="ORF">RHMOL_Rhmol07G0156900</name>
</gene>
<accession>A0ACC0N244</accession>